<keyword evidence="5" id="KW-0833">Ubl conjugation pathway</keyword>
<dbReference type="EMBL" id="MCGT01000009">
    <property type="protein sequence ID" value="ORX56902.1"/>
    <property type="molecule type" value="Genomic_DNA"/>
</dbReference>
<feature type="region of interest" description="Disordered" evidence="8">
    <location>
        <begin position="406"/>
        <end position="442"/>
    </location>
</feature>
<keyword evidence="4" id="KW-0645">Protease</keyword>
<dbReference type="GO" id="GO:0005634">
    <property type="term" value="C:nucleus"/>
    <property type="evidence" value="ECO:0007669"/>
    <property type="project" value="UniProtKB-SubCell"/>
</dbReference>
<feature type="compositionally biased region" description="Acidic residues" evidence="8">
    <location>
        <begin position="463"/>
        <end position="474"/>
    </location>
</feature>
<comment type="caution">
    <text evidence="10">The sequence shown here is derived from an EMBL/GenBank/DDBJ whole genome shotgun (WGS) entry which is preliminary data.</text>
</comment>
<comment type="catalytic activity">
    <reaction evidence="1">
        <text>Thiol-dependent hydrolysis of ester, thioester, amide, peptide and isopeptide bonds formed by the C-terminal Gly of ubiquitin (a 76-residue protein attached to proteins as an intracellular targeting signal).</text>
        <dbReference type="EC" id="3.4.19.12"/>
    </reaction>
</comment>
<feature type="compositionally biased region" description="Polar residues" evidence="8">
    <location>
        <begin position="475"/>
        <end position="494"/>
    </location>
</feature>
<dbReference type="PANTHER" id="PTHR24006">
    <property type="entry name" value="UBIQUITIN CARBOXYL-TERMINAL HYDROLASE"/>
    <property type="match status" value="1"/>
</dbReference>
<feature type="compositionally biased region" description="Polar residues" evidence="8">
    <location>
        <begin position="699"/>
        <end position="709"/>
    </location>
</feature>
<keyword evidence="11" id="KW-1185">Reference proteome</keyword>
<dbReference type="AlphaFoldDB" id="A0A1X2GM01"/>
<gene>
    <name evidence="10" type="ORF">DM01DRAFT_1334466</name>
</gene>
<dbReference type="PROSITE" id="PS50235">
    <property type="entry name" value="USP_3"/>
    <property type="match status" value="1"/>
</dbReference>
<reference evidence="10 11" key="1">
    <citation type="submission" date="2016-07" db="EMBL/GenBank/DDBJ databases">
        <title>Pervasive Adenine N6-methylation of Active Genes in Fungi.</title>
        <authorList>
            <consortium name="DOE Joint Genome Institute"/>
            <person name="Mondo S.J."/>
            <person name="Dannebaum R.O."/>
            <person name="Kuo R.C."/>
            <person name="Labutti K."/>
            <person name="Haridas S."/>
            <person name="Kuo A."/>
            <person name="Salamov A."/>
            <person name="Ahrendt S.R."/>
            <person name="Lipzen A."/>
            <person name="Sullivan W."/>
            <person name="Andreopoulos W.B."/>
            <person name="Clum A."/>
            <person name="Lindquist E."/>
            <person name="Daum C."/>
            <person name="Ramamoorthy G.K."/>
            <person name="Gryganskyi A."/>
            <person name="Culley D."/>
            <person name="Magnuson J.K."/>
            <person name="James T.Y."/>
            <person name="O'Malley M.A."/>
            <person name="Stajich J.E."/>
            <person name="Spatafora J.W."/>
            <person name="Visel A."/>
            <person name="Grigoriev I.V."/>
        </authorList>
    </citation>
    <scope>NUCLEOTIDE SEQUENCE [LARGE SCALE GENOMIC DNA]</scope>
    <source>
        <strain evidence="10 11">NRRL 3301</strain>
    </source>
</reference>
<feature type="region of interest" description="Disordered" evidence="8">
    <location>
        <begin position="140"/>
        <end position="190"/>
    </location>
</feature>
<sequence length="742" mass="84115">MPRKTTNQLWQRFLDNRQGPAAEVQELDDAKKAKLQKKLYKQLNQAYRYKYCKMFLKFANWDLDQAFMDVQSFRDATDGILYPPAIATAMEQQGTVLKGFQNDRGTSCYIDALLFAMYMGLVCFDPMLLGEPFDPRLLSVPTSPTSPTSPTNPTFLLHQPSTSTVPPSPAPPPLPPHTFSSTPSSGHHRRHFFRHHHHDDLHYPHLRRRHRLHRFFTSYRSSSATTPSASHPASPTTTHRSNDLVNPDSPRLTTSLTNDTIATMAMHTDEKQPPNPRHEPPLKRLQFELRFTVNKFRKGGLITATLMQRLRETMRDAGWFQDASQEDASELFLFLTSIFDHPYLPFQLRLFHGGNRDADDDRMTTDRLLPLCLPGESERQDEELRLESLLVDHFYNSIITGLRRQVDTPSTTSTIHEDSQDNHPSQPSTQAFVSDDSDGDSIADDKVQVTTVEFSNKSLTQEDPGDGQENEPTDATDNTNDPSLRPSTTNTSSAEEIQVDAWQAMELLPFYSSSNEQGDTIDQFQGSFPDSYLLLPIVLKRYKLQDGNFVKDNRVVSIPDTIPFKRFINQNTHATCLQCHKDMDYLLRIRSVLCHYGSSPQSGHYIAYAKTFCDQTVGCQQETWLRFDDMNVVQRVAKVKAENVFEDAGLHGYLFFYELLCLCVDCLEAPGSDSDSEHVLAKVQKDQLAPLPPLPPLPSVNTSSTSMPAPSQDLPPLPTRTQRPTADELRTKLAKRSSCRMM</sequence>
<feature type="region of interest" description="Disordered" evidence="8">
    <location>
        <begin position="455"/>
        <end position="494"/>
    </location>
</feature>
<evidence type="ECO:0000256" key="8">
    <source>
        <dbReference type="SAM" id="MobiDB-lite"/>
    </source>
</evidence>
<dbReference type="Gene3D" id="3.90.70.10">
    <property type="entry name" value="Cysteine proteinases"/>
    <property type="match status" value="2"/>
</dbReference>
<dbReference type="GO" id="GO:0005829">
    <property type="term" value="C:cytosol"/>
    <property type="evidence" value="ECO:0007669"/>
    <property type="project" value="TreeGrafter"/>
</dbReference>
<keyword evidence="7" id="KW-0788">Thiol protease</keyword>
<evidence type="ECO:0000313" key="10">
    <source>
        <dbReference type="EMBL" id="ORX56902.1"/>
    </source>
</evidence>
<feature type="compositionally biased region" description="Polar residues" evidence="8">
    <location>
        <begin position="422"/>
        <end position="432"/>
    </location>
</feature>
<feature type="compositionally biased region" description="Low complexity" evidence="8">
    <location>
        <begin position="141"/>
        <end position="165"/>
    </location>
</feature>
<evidence type="ECO:0000256" key="7">
    <source>
        <dbReference type="ARBA" id="ARBA00022807"/>
    </source>
</evidence>
<dbReference type="InterPro" id="IPR050164">
    <property type="entry name" value="Peptidase_C19"/>
</dbReference>
<evidence type="ECO:0000256" key="1">
    <source>
        <dbReference type="ARBA" id="ARBA00000707"/>
    </source>
</evidence>
<feature type="compositionally biased region" description="Low complexity" evidence="8">
    <location>
        <begin position="221"/>
        <end position="239"/>
    </location>
</feature>
<accession>A0A1X2GM01</accession>
<dbReference type="GO" id="GO:0006508">
    <property type="term" value="P:proteolysis"/>
    <property type="evidence" value="ECO:0007669"/>
    <property type="project" value="UniProtKB-KW"/>
</dbReference>
<evidence type="ECO:0000256" key="2">
    <source>
        <dbReference type="ARBA" id="ARBA00009085"/>
    </source>
</evidence>
<dbReference type="STRING" id="101127.A0A1X2GM01"/>
<dbReference type="InterPro" id="IPR001394">
    <property type="entry name" value="Peptidase_C19_UCH"/>
</dbReference>
<protein>
    <recommendedName>
        <fullName evidence="3">ubiquitinyl hydrolase 1</fullName>
        <ecNumber evidence="3">3.4.19.12</ecNumber>
    </recommendedName>
</protein>
<dbReference type="EC" id="3.4.19.12" evidence="3"/>
<evidence type="ECO:0000313" key="11">
    <source>
        <dbReference type="Proteomes" id="UP000242146"/>
    </source>
</evidence>
<evidence type="ECO:0000259" key="9">
    <source>
        <dbReference type="PROSITE" id="PS50235"/>
    </source>
</evidence>
<feature type="domain" description="USP" evidence="9">
    <location>
        <begin position="98"/>
        <end position="660"/>
    </location>
</feature>
<dbReference type="Pfam" id="PF00443">
    <property type="entry name" value="UCH"/>
    <property type="match status" value="1"/>
</dbReference>
<dbReference type="OrthoDB" id="6287070at2759"/>
<evidence type="ECO:0000256" key="5">
    <source>
        <dbReference type="ARBA" id="ARBA00022786"/>
    </source>
</evidence>
<dbReference type="SUPFAM" id="SSF54001">
    <property type="entry name" value="Cysteine proteinases"/>
    <property type="match status" value="1"/>
</dbReference>
<dbReference type="GO" id="GO:0004843">
    <property type="term" value="F:cysteine-type deubiquitinase activity"/>
    <property type="evidence" value="ECO:0007669"/>
    <property type="project" value="UniProtKB-EC"/>
</dbReference>
<feature type="region of interest" description="Disordered" evidence="8">
    <location>
        <begin position="220"/>
        <end position="251"/>
    </location>
</feature>
<feature type="compositionally biased region" description="Basic residues" evidence="8">
    <location>
        <begin position="732"/>
        <end position="742"/>
    </location>
</feature>
<name>A0A1X2GM01_9FUNG</name>
<feature type="compositionally biased region" description="Pro residues" evidence="8">
    <location>
        <begin position="166"/>
        <end position="176"/>
    </location>
</feature>
<organism evidence="10 11">
    <name type="scientific">Hesseltinella vesiculosa</name>
    <dbReference type="NCBI Taxonomy" id="101127"/>
    <lineage>
        <taxon>Eukaryota</taxon>
        <taxon>Fungi</taxon>
        <taxon>Fungi incertae sedis</taxon>
        <taxon>Mucoromycota</taxon>
        <taxon>Mucoromycotina</taxon>
        <taxon>Mucoromycetes</taxon>
        <taxon>Mucorales</taxon>
        <taxon>Cunninghamellaceae</taxon>
        <taxon>Hesseltinella</taxon>
    </lineage>
</organism>
<dbReference type="InterPro" id="IPR038765">
    <property type="entry name" value="Papain-like_cys_pep_sf"/>
</dbReference>
<proteinExistence type="inferred from homology"/>
<dbReference type="PANTHER" id="PTHR24006:SF722">
    <property type="entry name" value="UBIQUITIN CARBOXYL-TERMINAL HYDROLASE 48"/>
    <property type="match status" value="1"/>
</dbReference>
<evidence type="ECO:0000256" key="4">
    <source>
        <dbReference type="ARBA" id="ARBA00022670"/>
    </source>
</evidence>
<evidence type="ECO:0000256" key="3">
    <source>
        <dbReference type="ARBA" id="ARBA00012759"/>
    </source>
</evidence>
<dbReference type="Proteomes" id="UP000242146">
    <property type="component" value="Unassembled WGS sequence"/>
</dbReference>
<dbReference type="InterPro" id="IPR028889">
    <property type="entry name" value="USP"/>
</dbReference>
<keyword evidence="6" id="KW-0378">Hydrolase</keyword>
<comment type="similarity">
    <text evidence="2">Belongs to the peptidase C19 family.</text>
</comment>
<feature type="region of interest" description="Disordered" evidence="8">
    <location>
        <begin position="690"/>
        <end position="742"/>
    </location>
</feature>
<dbReference type="CDD" id="cd02257">
    <property type="entry name" value="Peptidase_C19"/>
    <property type="match status" value="1"/>
</dbReference>
<evidence type="ECO:0000256" key="6">
    <source>
        <dbReference type="ARBA" id="ARBA00022801"/>
    </source>
</evidence>
<dbReference type="GO" id="GO:0016579">
    <property type="term" value="P:protein deubiquitination"/>
    <property type="evidence" value="ECO:0007669"/>
    <property type="project" value="InterPro"/>
</dbReference>